<feature type="transmembrane region" description="Helical" evidence="5">
    <location>
        <begin position="21"/>
        <end position="43"/>
    </location>
</feature>
<reference evidence="6" key="1">
    <citation type="submission" date="2021-03" db="EMBL/GenBank/DDBJ databases">
        <title>Whole genome sequence of Jiella sp. CQZ9-1.</title>
        <authorList>
            <person name="Tuo L."/>
        </authorList>
    </citation>
    <scope>NUCLEOTIDE SEQUENCE</scope>
    <source>
        <strain evidence="6">CQZ9-1</strain>
    </source>
</reference>
<dbReference type="Gene3D" id="1.20.1550.10">
    <property type="entry name" value="DsbB-like"/>
    <property type="match status" value="1"/>
</dbReference>
<evidence type="ECO:0000256" key="1">
    <source>
        <dbReference type="ARBA" id="ARBA00004141"/>
    </source>
</evidence>
<feature type="transmembrane region" description="Helical" evidence="5">
    <location>
        <begin position="80"/>
        <end position="100"/>
    </location>
</feature>
<proteinExistence type="predicted"/>
<gene>
    <name evidence="6" type="ORF">J1C48_18410</name>
</gene>
<dbReference type="GO" id="GO:0016020">
    <property type="term" value="C:membrane"/>
    <property type="evidence" value="ECO:0007669"/>
    <property type="project" value="UniProtKB-SubCell"/>
</dbReference>
<dbReference type="Proteomes" id="UP000664122">
    <property type="component" value="Unassembled WGS sequence"/>
</dbReference>
<dbReference type="SUPFAM" id="SSF158442">
    <property type="entry name" value="DsbB-like"/>
    <property type="match status" value="1"/>
</dbReference>
<evidence type="ECO:0000256" key="3">
    <source>
        <dbReference type="ARBA" id="ARBA00022989"/>
    </source>
</evidence>
<sequence length="177" mass="18496">MSMLDLARRPTGFRQVLASSFLLIGMTITVGSALLFQYVGGYIPCALCLKERLPYYVAVPIALVAFVLAAGRAPAPITRGLILLIGVIMLISVALGVYHAGVEWHFWPGPTGCSQVGGGDLSSGNLLADIDAVHPPSCDAAAGRFIGISFAGWNAIVSALFAAIGLRSAFAKADRFS</sequence>
<dbReference type="InterPro" id="IPR003752">
    <property type="entry name" value="DiS_bond_form_DsbB/BdbC"/>
</dbReference>
<keyword evidence="2 5" id="KW-0812">Transmembrane</keyword>
<comment type="caution">
    <text evidence="6">The sequence shown here is derived from an EMBL/GenBank/DDBJ whole genome shotgun (WGS) entry which is preliminary data.</text>
</comment>
<keyword evidence="3 5" id="KW-1133">Transmembrane helix</keyword>
<dbReference type="PIRSF" id="PIRSF033913">
    <property type="entry name" value="S-S_format_DsbB"/>
    <property type="match status" value="1"/>
</dbReference>
<keyword evidence="7" id="KW-1185">Reference proteome</keyword>
<evidence type="ECO:0000313" key="7">
    <source>
        <dbReference type="Proteomes" id="UP000664122"/>
    </source>
</evidence>
<dbReference type="InterPro" id="IPR023380">
    <property type="entry name" value="DsbB-like_sf"/>
</dbReference>
<dbReference type="Pfam" id="PF02600">
    <property type="entry name" value="DsbB"/>
    <property type="match status" value="1"/>
</dbReference>
<comment type="subcellular location">
    <subcellularLocation>
        <location evidence="1">Membrane</location>
        <topology evidence="1">Multi-pass membrane protein</topology>
    </subcellularLocation>
</comment>
<evidence type="ECO:0000256" key="5">
    <source>
        <dbReference type="SAM" id="Phobius"/>
    </source>
</evidence>
<evidence type="ECO:0000313" key="6">
    <source>
        <dbReference type="EMBL" id="MBO0664549.1"/>
    </source>
</evidence>
<dbReference type="GO" id="GO:0006457">
    <property type="term" value="P:protein folding"/>
    <property type="evidence" value="ECO:0007669"/>
    <property type="project" value="InterPro"/>
</dbReference>
<name>A0A939JXF6_9HYPH</name>
<organism evidence="6 7">
    <name type="scientific">Jiella flava</name>
    <dbReference type="NCBI Taxonomy" id="2816857"/>
    <lineage>
        <taxon>Bacteria</taxon>
        <taxon>Pseudomonadati</taxon>
        <taxon>Pseudomonadota</taxon>
        <taxon>Alphaproteobacteria</taxon>
        <taxon>Hyphomicrobiales</taxon>
        <taxon>Aurantimonadaceae</taxon>
        <taxon>Jiella</taxon>
    </lineage>
</organism>
<protein>
    <submittedName>
        <fullName evidence="6">Disulfide bond formation protein B</fullName>
    </submittedName>
</protein>
<dbReference type="GO" id="GO:0015035">
    <property type="term" value="F:protein-disulfide reductase activity"/>
    <property type="evidence" value="ECO:0007669"/>
    <property type="project" value="InterPro"/>
</dbReference>
<dbReference type="InterPro" id="IPR024199">
    <property type="entry name" value="Uncharacterised_DsbB"/>
</dbReference>
<accession>A0A939JXF6</accession>
<keyword evidence="4 5" id="KW-0472">Membrane</keyword>
<dbReference type="RefSeq" id="WP_207259463.1">
    <property type="nucleotide sequence ID" value="NZ_JAFMPP010000026.1"/>
</dbReference>
<feature type="transmembrane region" description="Helical" evidence="5">
    <location>
        <begin position="145"/>
        <end position="166"/>
    </location>
</feature>
<dbReference type="EMBL" id="JAFMPP010000026">
    <property type="protein sequence ID" value="MBO0664549.1"/>
    <property type="molecule type" value="Genomic_DNA"/>
</dbReference>
<dbReference type="AlphaFoldDB" id="A0A939JXF6"/>
<evidence type="ECO:0000256" key="2">
    <source>
        <dbReference type="ARBA" id="ARBA00022692"/>
    </source>
</evidence>
<evidence type="ECO:0000256" key="4">
    <source>
        <dbReference type="ARBA" id="ARBA00023136"/>
    </source>
</evidence>
<feature type="transmembrane region" description="Helical" evidence="5">
    <location>
        <begin position="55"/>
        <end position="73"/>
    </location>
</feature>